<reference evidence="3 4" key="1">
    <citation type="submission" date="2024-07" db="EMBL/GenBank/DDBJ databases">
        <authorList>
            <person name="Thanompreechachai J."/>
            <person name="Duangmal K."/>
        </authorList>
    </citation>
    <scope>NUCLEOTIDE SEQUENCE [LARGE SCALE GENOMIC DNA]</scope>
    <source>
        <strain evidence="3 4">KCTC 19886</strain>
    </source>
</reference>
<comment type="caution">
    <text evidence="3">The sequence shown here is derived from an EMBL/GenBank/DDBJ whole genome shotgun (WGS) entry which is preliminary data.</text>
</comment>
<name>A0ABV3PBA6_9ACTN</name>
<keyword evidence="2" id="KW-1133">Transmembrane helix</keyword>
<dbReference type="RefSeq" id="WP_367640056.1">
    <property type="nucleotide sequence ID" value="NZ_JBFNQN010000014.1"/>
</dbReference>
<protein>
    <submittedName>
        <fullName evidence="3">Uncharacterized protein</fullName>
    </submittedName>
</protein>
<dbReference type="EMBL" id="JBFNQN010000014">
    <property type="protein sequence ID" value="MEW9266924.1"/>
    <property type="molecule type" value="Genomic_DNA"/>
</dbReference>
<evidence type="ECO:0000256" key="1">
    <source>
        <dbReference type="SAM" id="MobiDB-lite"/>
    </source>
</evidence>
<organism evidence="3 4">
    <name type="scientific">Kineococcus endophyticus</name>
    <dbReference type="NCBI Taxonomy" id="1181883"/>
    <lineage>
        <taxon>Bacteria</taxon>
        <taxon>Bacillati</taxon>
        <taxon>Actinomycetota</taxon>
        <taxon>Actinomycetes</taxon>
        <taxon>Kineosporiales</taxon>
        <taxon>Kineosporiaceae</taxon>
        <taxon>Kineococcus</taxon>
    </lineage>
</organism>
<keyword evidence="2" id="KW-0472">Membrane</keyword>
<feature type="region of interest" description="Disordered" evidence="1">
    <location>
        <begin position="1"/>
        <end position="30"/>
    </location>
</feature>
<keyword evidence="4" id="KW-1185">Reference proteome</keyword>
<gene>
    <name evidence="3" type="ORF">AB1207_19415</name>
</gene>
<feature type="transmembrane region" description="Helical" evidence="2">
    <location>
        <begin position="40"/>
        <end position="70"/>
    </location>
</feature>
<dbReference type="Proteomes" id="UP001555826">
    <property type="component" value="Unassembled WGS sequence"/>
</dbReference>
<proteinExistence type="predicted"/>
<keyword evidence="2" id="KW-0812">Transmembrane</keyword>
<accession>A0ABV3PBA6</accession>
<feature type="transmembrane region" description="Helical" evidence="2">
    <location>
        <begin position="82"/>
        <end position="101"/>
    </location>
</feature>
<feature type="compositionally biased region" description="Low complexity" evidence="1">
    <location>
        <begin position="11"/>
        <end position="26"/>
    </location>
</feature>
<sequence>MSCATGPVHVPDPSTATPTAPAGTVARSLTPHPLPRSGRLLLSGVVLVVLAVVCDAAGLRGAAATVLFLGAVLAGSLHSRPAFALLTAATTGSCASVAGAGRSCCCSRSPRC</sequence>
<evidence type="ECO:0000313" key="3">
    <source>
        <dbReference type="EMBL" id="MEW9266924.1"/>
    </source>
</evidence>
<evidence type="ECO:0000313" key="4">
    <source>
        <dbReference type="Proteomes" id="UP001555826"/>
    </source>
</evidence>
<evidence type="ECO:0000256" key="2">
    <source>
        <dbReference type="SAM" id="Phobius"/>
    </source>
</evidence>